<dbReference type="Gene3D" id="3.40.50.2300">
    <property type="match status" value="1"/>
</dbReference>
<dbReference type="InterPro" id="IPR029787">
    <property type="entry name" value="Nucleotide_cyclase"/>
</dbReference>
<reference evidence="5" key="1">
    <citation type="submission" date="2020-10" db="EMBL/GenBank/DDBJ databases">
        <title>Connecting structure to function with the recovery of over 1000 high-quality activated sludge metagenome-assembled genomes encoding full-length rRNA genes using long-read sequencing.</title>
        <authorList>
            <person name="Singleton C.M."/>
            <person name="Petriglieri F."/>
            <person name="Kristensen J.M."/>
            <person name="Kirkegaard R.H."/>
            <person name="Michaelsen T.Y."/>
            <person name="Andersen M.H."/>
            <person name="Karst S.M."/>
            <person name="Dueholm M.S."/>
            <person name="Nielsen P.H."/>
            <person name="Albertsen M."/>
        </authorList>
    </citation>
    <scope>NUCLEOTIDE SEQUENCE</scope>
    <source>
        <strain evidence="5">Bjer_18-Q3-R1-45_BAT3C.347</strain>
    </source>
</reference>
<sequence>MPAYSGSTGDPKVVALFPEKRESVTQPLDRQAECRSARLLVVGDDELNVEIVKSCLEDLGYKDVIAGARSSSAMVQLAEMDPSLVVFDDSGDGSNALEMLSALSARPHSRSVALIILASRTDLDSRLKALDLGATDFLAKPVDSTELDLRLRRALLAKADTDRLAFSDRITGLSNRDRYFEQLDWALKHAKRVGGSGAVLHIGLDRFGRINDALGSTAGDRVLREVGRRLADCIRETDFVLLPSEPGPTHLVSRLSGDEFSVLLIGLSRPDSAELVAKRVQAAIAEPIRIAERDLAMTCSVGMSVFPNDGSTRDLIFKAAGAALRDAKRNGKGTRRFYSSELNGRALHRLSLEAELRRGLENDELRLFFQPKVDLASGRVCGAEALVRWVHPTRGMVSPAEFIPIAEDSGLIMPLGDWVIGAACEQIRTWQEAGIPVPRIAVNVSIHQFRSQCVNQSVRKALQRSGIDASLLGLEFTESALMENAADNLQLLVELKEIGTQLALDDFGTGYSSLSYLKRFPLDELKIDRSFLSEVETDPNSASIVAAIIALAQRLGLKVVAEGVETEQQLEFLRQHRCDEYQGFLFSQPVPAHELPRLLIG</sequence>
<evidence type="ECO:0000256" key="1">
    <source>
        <dbReference type="PROSITE-ProRule" id="PRU00169"/>
    </source>
</evidence>
<evidence type="ECO:0000313" key="6">
    <source>
        <dbReference type="Proteomes" id="UP000807785"/>
    </source>
</evidence>
<proteinExistence type="predicted"/>
<dbReference type="CDD" id="cd01948">
    <property type="entry name" value="EAL"/>
    <property type="match status" value="1"/>
</dbReference>
<dbReference type="SMART" id="SM00052">
    <property type="entry name" value="EAL"/>
    <property type="match status" value="1"/>
</dbReference>
<dbReference type="FunFam" id="3.20.20.450:FF:000001">
    <property type="entry name" value="Cyclic di-GMP phosphodiesterase yahA"/>
    <property type="match status" value="1"/>
</dbReference>
<dbReference type="Proteomes" id="UP000807785">
    <property type="component" value="Unassembled WGS sequence"/>
</dbReference>
<name>A0A9D7DYZ7_9PROT</name>
<dbReference type="AlphaFoldDB" id="A0A9D7DYZ7"/>
<evidence type="ECO:0000259" key="4">
    <source>
        <dbReference type="PROSITE" id="PS50887"/>
    </source>
</evidence>
<dbReference type="Pfam" id="PF00563">
    <property type="entry name" value="EAL"/>
    <property type="match status" value="1"/>
</dbReference>
<feature type="domain" description="Response regulatory" evidence="2">
    <location>
        <begin position="38"/>
        <end position="155"/>
    </location>
</feature>
<dbReference type="SUPFAM" id="SSF141868">
    <property type="entry name" value="EAL domain-like"/>
    <property type="match status" value="1"/>
</dbReference>
<dbReference type="InterPro" id="IPR001633">
    <property type="entry name" value="EAL_dom"/>
</dbReference>
<dbReference type="SUPFAM" id="SSF55073">
    <property type="entry name" value="Nucleotide cyclase"/>
    <property type="match status" value="1"/>
</dbReference>
<gene>
    <name evidence="5" type="ORF">IPH26_10780</name>
</gene>
<dbReference type="GO" id="GO:0000160">
    <property type="term" value="P:phosphorelay signal transduction system"/>
    <property type="evidence" value="ECO:0007669"/>
    <property type="project" value="InterPro"/>
</dbReference>
<dbReference type="CDD" id="cd01949">
    <property type="entry name" value="GGDEF"/>
    <property type="match status" value="1"/>
</dbReference>
<feature type="domain" description="EAL" evidence="3">
    <location>
        <begin position="349"/>
        <end position="601"/>
    </location>
</feature>
<dbReference type="InterPro" id="IPR052155">
    <property type="entry name" value="Biofilm_reg_signaling"/>
</dbReference>
<dbReference type="PROSITE" id="PS50887">
    <property type="entry name" value="GGDEF"/>
    <property type="match status" value="1"/>
</dbReference>
<dbReference type="SMART" id="SM00448">
    <property type="entry name" value="REC"/>
    <property type="match status" value="1"/>
</dbReference>
<dbReference type="EMBL" id="JADJEV010000003">
    <property type="protein sequence ID" value="MBK6973396.1"/>
    <property type="molecule type" value="Genomic_DNA"/>
</dbReference>
<evidence type="ECO:0000313" key="5">
    <source>
        <dbReference type="EMBL" id="MBK6973396.1"/>
    </source>
</evidence>
<dbReference type="Gene3D" id="3.20.20.450">
    <property type="entry name" value="EAL domain"/>
    <property type="match status" value="1"/>
</dbReference>
<dbReference type="SUPFAM" id="SSF52172">
    <property type="entry name" value="CheY-like"/>
    <property type="match status" value="1"/>
</dbReference>
<dbReference type="InterPro" id="IPR000160">
    <property type="entry name" value="GGDEF_dom"/>
</dbReference>
<dbReference type="SMART" id="SM00267">
    <property type="entry name" value="GGDEF"/>
    <property type="match status" value="1"/>
</dbReference>
<evidence type="ECO:0000259" key="2">
    <source>
        <dbReference type="PROSITE" id="PS50110"/>
    </source>
</evidence>
<dbReference type="PROSITE" id="PS50110">
    <property type="entry name" value="RESPONSE_REGULATORY"/>
    <property type="match status" value="1"/>
</dbReference>
<evidence type="ECO:0000259" key="3">
    <source>
        <dbReference type="PROSITE" id="PS50883"/>
    </source>
</evidence>
<dbReference type="InterPro" id="IPR001789">
    <property type="entry name" value="Sig_transdc_resp-reg_receiver"/>
</dbReference>
<accession>A0A9D7DYZ7</accession>
<dbReference type="Pfam" id="PF00990">
    <property type="entry name" value="GGDEF"/>
    <property type="match status" value="1"/>
</dbReference>
<dbReference type="InterPro" id="IPR035919">
    <property type="entry name" value="EAL_sf"/>
</dbReference>
<keyword evidence="1" id="KW-0597">Phosphoprotein</keyword>
<dbReference type="PROSITE" id="PS50883">
    <property type="entry name" value="EAL"/>
    <property type="match status" value="1"/>
</dbReference>
<feature type="domain" description="GGDEF" evidence="4">
    <location>
        <begin position="195"/>
        <end position="340"/>
    </location>
</feature>
<dbReference type="Gene3D" id="3.30.70.270">
    <property type="match status" value="1"/>
</dbReference>
<dbReference type="InterPro" id="IPR011006">
    <property type="entry name" value="CheY-like_superfamily"/>
</dbReference>
<dbReference type="Pfam" id="PF00072">
    <property type="entry name" value="Response_reg"/>
    <property type="match status" value="1"/>
</dbReference>
<protein>
    <submittedName>
        <fullName evidence="5">EAL domain-containing protein</fullName>
    </submittedName>
</protein>
<dbReference type="PANTHER" id="PTHR44757">
    <property type="entry name" value="DIGUANYLATE CYCLASE DGCP"/>
    <property type="match status" value="1"/>
</dbReference>
<comment type="caution">
    <text evidence="5">The sequence shown here is derived from an EMBL/GenBank/DDBJ whole genome shotgun (WGS) entry which is preliminary data.</text>
</comment>
<dbReference type="InterPro" id="IPR043128">
    <property type="entry name" value="Rev_trsase/Diguanyl_cyclase"/>
</dbReference>
<dbReference type="NCBIfam" id="TIGR00254">
    <property type="entry name" value="GGDEF"/>
    <property type="match status" value="1"/>
</dbReference>
<organism evidence="5 6">
    <name type="scientific">Candidatus Methylophosphatis roskildensis</name>
    <dbReference type="NCBI Taxonomy" id="2899263"/>
    <lineage>
        <taxon>Bacteria</taxon>
        <taxon>Pseudomonadati</taxon>
        <taxon>Pseudomonadota</taxon>
        <taxon>Betaproteobacteria</taxon>
        <taxon>Nitrosomonadales</taxon>
        <taxon>Sterolibacteriaceae</taxon>
        <taxon>Candidatus Methylophosphatis</taxon>
    </lineage>
</organism>
<dbReference type="PANTHER" id="PTHR44757:SF2">
    <property type="entry name" value="BIOFILM ARCHITECTURE MAINTENANCE PROTEIN MBAA"/>
    <property type="match status" value="1"/>
</dbReference>
<feature type="modified residue" description="4-aspartylphosphate" evidence="1">
    <location>
        <position position="88"/>
    </location>
</feature>